<dbReference type="Proteomes" id="UP000324222">
    <property type="component" value="Unassembled WGS sequence"/>
</dbReference>
<dbReference type="AlphaFoldDB" id="A0A5B7KHG9"/>
<proteinExistence type="predicted"/>
<name>A0A5B7KHG9_PORTR</name>
<sequence length="70" mass="8130">MVTKQFQISFLVHCNVFRQHNKLALAMVPKGTPYHDTIRVVDYPLFSFYLSLKHLESPLRHFSASPVLLT</sequence>
<protein>
    <submittedName>
        <fullName evidence="1">Uncharacterized protein</fullName>
    </submittedName>
</protein>
<evidence type="ECO:0000313" key="2">
    <source>
        <dbReference type="Proteomes" id="UP000324222"/>
    </source>
</evidence>
<accession>A0A5B7KHG9</accession>
<organism evidence="1 2">
    <name type="scientific">Portunus trituberculatus</name>
    <name type="common">Swimming crab</name>
    <name type="synonym">Neptunus trituberculatus</name>
    <dbReference type="NCBI Taxonomy" id="210409"/>
    <lineage>
        <taxon>Eukaryota</taxon>
        <taxon>Metazoa</taxon>
        <taxon>Ecdysozoa</taxon>
        <taxon>Arthropoda</taxon>
        <taxon>Crustacea</taxon>
        <taxon>Multicrustacea</taxon>
        <taxon>Malacostraca</taxon>
        <taxon>Eumalacostraca</taxon>
        <taxon>Eucarida</taxon>
        <taxon>Decapoda</taxon>
        <taxon>Pleocyemata</taxon>
        <taxon>Brachyura</taxon>
        <taxon>Eubrachyura</taxon>
        <taxon>Portunoidea</taxon>
        <taxon>Portunidae</taxon>
        <taxon>Portuninae</taxon>
        <taxon>Portunus</taxon>
    </lineage>
</organism>
<reference evidence="1 2" key="1">
    <citation type="submission" date="2019-05" db="EMBL/GenBank/DDBJ databases">
        <title>Another draft genome of Portunus trituberculatus and its Hox gene families provides insights of decapod evolution.</title>
        <authorList>
            <person name="Jeong J.-H."/>
            <person name="Song I."/>
            <person name="Kim S."/>
            <person name="Choi T."/>
            <person name="Kim D."/>
            <person name="Ryu S."/>
            <person name="Kim W."/>
        </authorList>
    </citation>
    <scope>NUCLEOTIDE SEQUENCE [LARGE SCALE GENOMIC DNA]</scope>
    <source>
        <tissue evidence="1">Muscle</tissue>
    </source>
</reference>
<comment type="caution">
    <text evidence="1">The sequence shown here is derived from an EMBL/GenBank/DDBJ whole genome shotgun (WGS) entry which is preliminary data.</text>
</comment>
<evidence type="ECO:0000313" key="1">
    <source>
        <dbReference type="EMBL" id="MPD06227.1"/>
    </source>
</evidence>
<keyword evidence="2" id="KW-1185">Reference proteome</keyword>
<gene>
    <name evidence="1" type="ORF">E2C01_102026</name>
</gene>
<dbReference type="EMBL" id="VSRR010150030">
    <property type="protein sequence ID" value="MPD06227.1"/>
    <property type="molecule type" value="Genomic_DNA"/>
</dbReference>